<feature type="transmembrane region" description="Helical" evidence="1">
    <location>
        <begin position="168"/>
        <end position="186"/>
    </location>
</feature>
<comment type="caution">
    <text evidence="2">The sequence shown here is derived from an EMBL/GenBank/DDBJ whole genome shotgun (WGS) entry which is preliminary data.</text>
</comment>
<keyword evidence="1" id="KW-1133">Transmembrane helix</keyword>
<feature type="transmembrane region" description="Helical" evidence="1">
    <location>
        <begin position="87"/>
        <end position="105"/>
    </location>
</feature>
<gene>
    <name evidence="2" type="ORF">MFIFM68171_00918</name>
</gene>
<organism evidence="2 3">
    <name type="scientific">Madurella fahalii</name>
    <dbReference type="NCBI Taxonomy" id="1157608"/>
    <lineage>
        <taxon>Eukaryota</taxon>
        <taxon>Fungi</taxon>
        <taxon>Dikarya</taxon>
        <taxon>Ascomycota</taxon>
        <taxon>Pezizomycotina</taxon>
        <taxon>Sordariomycetes</taxon>
        <taxon>Sordariomycetidae</taxon>
        <taxon>Sordariales</taxon>
        <taxon>Sordariales incertae sedis</taxon>
        <taxon>Madurella</taxon>
    </lineage>
</organism>
<dbReference type="Proteomes" id="UP001628179">
    <property type="component" value="Unassembled WGS sequence"/>
</dbReference>
<proteinExistence type="predicted"/>
<protein>
    <submittedName>
        <fullName evidence="2">Uncharacterized protein</fullName>
    </submittedName>
</protein>
<dbReference type="EMBL" id="BAAFSV010000001">
    <property type="protein sequence ID" value="GAB1310708.1"/>
    <property type="molecule type" value="Genomic_DNA"/>
</dbReference>
<feature type="transmembrane region" description="Helical" evidence="1">
    <location>
        <begin position="327"/>
        <end position="351"/>
    </location>
</feature>
<evidence type="ECO:0000313" key="3">
    <source>
        <dbReference type="Proteomes" id="UP001628179"/>
    </source>
</evidence>
<keyword evidence="1" id="KW-0472">Membrane</keyword>
<feature type="transmembrane region" description="Helical" evidence="1">
    <location>
        <begin position="198"/>
        <end position="218"/>
    </location>
</feature>
<evidence type="ECO:0000313" key="2">
    <source>
        <dbReference type="EMBL" id="GAB1310708.1"/>
    </source>
</evidence>
<feature type="transmembrane region" description="Helical" evidence="1">
    <location>
        <begin position="63"/>
        <end position="81"/>
    </location>
</feature>
<feature type="transmembrane region" description="Helical" evidence="1">
    <location>
        <begin position="6"/>
        <end position="25"/>
    </location>
</feature>
<keyword evidence="1" id="KW-0812">Transmembrane</keyword>
<accession>A0ABQ0FYZ1</accession>
<dbReference type="RefSeq" id="XP_070912441.1">
    <property type="nucleotide sequence ID" value="XM_071056340.1"/>
</dbReference>
<feature type="transmembrane region" description="Helical" evidence="1">
    <location>
        <begin position="286"/>
        <end position="307"/>
    </location>
</feature>
<reference evidence="2 3" key="1">
    <citation type="submission" date="2024-09" db="EMBL/GenBank/DDBJ databases">
        <title>Itraconazole resistance in Madurella fahalii resulting from another homologue of gene encoding cytochrome P450 14-alpha sterol demethylase (CYP51).</title>
        <authorList>
            <person name="Yoshioka I."/>
            <person name="Fahal A.H."/>
            <person name="Kaneko S."/>
            <person name="Yaguchi T."/>
        </authorList>
    </citation>
    <scope>NUCLEOTIDE SEQUENCE [LARGE SCALE GENOMIC DNA]</scope>
    <source>
        <strain evidence="2 3">IFM 68171</strain>
    </source>
</reference>
<feature type="transmembrane region" description="Helical" evidence="1">
    <location>
        <begin position="238"/>
        <end position="258"/>
    </location>
</feature>
<dbReference type="GeneID" id="98171663"/>
<name>A0ABQ0FYZ1_9PEZI</name>
<evidence type="ECO:0000256" key="1">
    <source>
        <dbReference type="SAM" id="Phobius"/>
    </source>
</evidence>
<keyword evidence="3" id="KW-1185">Reference proteome</keyword>
<sequence>MPPRSFILPILALAAICATSVYKLAVRPRVDEIPVGFAEAALVQKTHIHGTPLRTRYTAVAPIDFLLSMLVAVFAPGVAGWDPQYRLQQIYFVCQVFAICCVWTVEAHRASCRRRVIGYNGVVALVYQTTGSAIWMPIYYIAHTWVFAGDESGYFGQGRHIRASEANALLPALITGYLVPTVAMYFPWSDWEATQIAIAVWQAAPFWPNLLVRVLSLGRTQPARDRKEESGAAPLNRVYFLAGAVCFAVHVGFLYACLTSNDPRVSLASVLLPDETAYRRDAAQGLLWIFQWDFFGCFLSTLVWSWVGVARAQRAVGEEVTLSGILASGLAIAAASLLTGPGTAIAAAWYWMENKTAHLRGTADGKDKVM</sequence>